<dbReference type="PANTHER" id="PTHR38776:SF1">
    <property type="entry name" value="MLTA-INTERACTING PROTEIN-RELATED"/>
    <property type="match status" value="1"/>
</dbReference>
<dbReference type="GO" id="GO:0009279">
    <property type="term" value="C:cell outer membrane"/>
    <property type="evidence" value="ECO:0007669"/>
    <property type="project" value="UniProtKB-SubCell"/>
</dbReference>
<dbReference type="OrthoDB" id="5462484at2"/>
<reference evidence="7 8" key="1">
    <citation type="submission" date="2018-04" db="EMBL/GenBank/DDBJ databases">
        <title>Altererythrobacter sp. HME9302 genome sequencing and assembly.</title>
        <authorList>
            <person name="Kang H."/>
            <person name="Kim H."/>
            <person name="Joh K."/>
        </authorList>
    </citation>
    <scope>NUCLEOTIDE SEQUENCE [LARGE SCALE GENOMIC DNA]</scope>
    <source>
        <strain evidence="7 8">HME9302</strain>
    </source>
</reference>
<protein>
    <recommendedName>
        <fullName evidence="9">Structural protein MipA</fullName>
    </recommendedName>
</protein>
<evidence type="ECO:0000256" key="3">
    <source>
        <dbReference type="ARBA" id="ARBA00022729"/>
    </source>
</evidence>
<proteinExistence type="inferred from homology"/>
<evidence type="ECO:0000256" key="5">
    <source>
        <dbReference type="ARBA" id="ARBA00023237"/>
    </source>
</evidence>
<evidence type="ECO:0000256" key="1">
    <source>
        <dbReference type="ARBA" id="ARBA00004442"/>
    </source>
</evidence>
<organism evidence="7 8">
    <name type="scientific">Alteripontixanthobacter maritimus</name>
    <dbReference type="NCBI Taxonomy" id="2161824"/>
    <lineage>
        <taxon>Bacteria</taxon>
        <taxon>Pseudomonadati</taxon>
        <taxon>Pseudomonadota</taxon>
        <taxon>Alphaproteobacteria</taxon>
        <taxon>Sphingomonadales</taxon>
        <taxon>Erythrobacteraceae</taxon>
        <taxon>Alteripontixanthobacter</taxon>
    </lineage>
</organism>
<comment type="subcellular location">
    <subcellularLocation>
        <location evidence="1">Cell outer membrane</location>
    </subcellularLocation>
</comment>
<keyword evidence="8" id="KW-1185">Reference proteome</keyword>
<keyword evidence="3 6" id="KW-0732">Signal</keyword>
<gene>
    <name evidence="7" type="ORF">HME9302_01923</name>
</gene>
<feature type="signal peptide" evidence="6">
    <location>
        <begin position="1"/>
        <end position="22"/>
    </location>
</feature>
<dbReference type="AlphaFoldDB" id="A0A369QEJ0"/>
<evidence type="ECO:0008006" key="9">
    <source>
        <dbReference type="Google" id="ProtNLM"/>
    </source>
</evidence>
<dbReference type="Pfam" id="PF06629">
    <property type="entry name" value="MipA"/>
    <property type="match status" value="1"/>
</dbReference>
<evidence type="ECO:0000256" key="2">
    <source>
        <dbReference type="ARBA" id="ARBA00005722"/>
    </source>
</evidence>
<keyword evidence="4" id="KW-0472">Membrane</keyword>
<feature type="chain" id="PRO_5016614027" description="Structural protein MipA" evidence="6">
    <location>
        <begin position="23"/>
        <end position="310"/>
    </location>
</feature>
<sequence>MTKTFIAARLTGTAIATSFAIAAPLAAQTQGEPGLDGAAIDNEAIEEEGVPGDPFADSVFAGDFLTIGAGAAFGPSYSGSDDYVVFPLPLVQGSYKGVDFNPRPGGLAFDFMPDFENGPNISLGVAGRINGDRANNIEDPVVEALGELDTAIEVGPTAGIGFSGVLNPFDSMTFTVDALFDVAGAHNGARISPSLTYFTPLSRGIATSLSLSTSYVSDDFADYYYTVTPRQTLLPEVGLPAYQADGGFNSAGVNALVVFDLGGDLTDGGLSIATIAGYSRLLGDAKRTPLTSIRGSADQFLLGAGLGYTF</sequence>
<accession>A0A369QEJ0</accession>
<evidence type="ECO:0000256" key="6">
    <source>
        <dbReference type="SAM" id="SignalP"/>
    </source>
</evidence>
<comment type="caution">
    <text evidence="7">The sequence shown here is derived from an EMBL/GenBank/DDBJ whole genome shotgun (WGS) entry which is preliminary data.</text>
</comment>
<name>A0A369QEJ0_9SPHN</name>
<keyword evidence="5" id="KW-0998">Cell outer membrane</keyword>
<dbReference type="PANTHER" id="PTHR38776">
    <property type="entry name" value="MLTA-INTERACTING PROTEIN-RELATED"/>
    <property type="match status" value="1"/>
</dbReference>
<evidence type="ECO:0000313" key="7">
    <source>
        <dbReference type="EMBL" id="RDC60708.1"/>
    </source>
</evidence>
<evidence type="ECO:0000313" key="8">
    <source>
        <dbReference type="Proteomes" id="UP000253727"/>
    </source>
</evidence>
<evidence type="ECO:0000256" key="4">
    <source>
        <dbReference type="ARBA" id="ARBA00023136"/>
    </source>
</evidence>
<dbReference type="RefSeq" id="WP_115366816.1">
    <property type="nucleotide sequence ID" value="NZ_QBKA01000002.1"/>
</dbReference>
<dbReference type="InterPro" id="IPR010583">
    <property type="entry name" value="MipA"/>
</dbReference>
<dbReference type="EMBL" id="QBKA01000002">
    <property type="protein sequence ID" value="RDC60708.1"/>
    <property type="molecule type" value="Genomic_DNA"/>
</dbReference>
<comment type="similarity">
    <text evidence="2">Belongs to the MipA/OmpV family.</text>
</comment>
<dbReference type="Proteomes" id="UP000253727">
    <property type="component" value="Unassembled WGS sequence"/>
</dbReference>